<dbReference type="GO" id="GO:0005524">
    <property type="term" value="F:ATP binding"/>
    <property type="evidence" value="ECO:0007669"/>
    <property type="project" value="UniProtKB-KW"/>
</dbReference>
<keyword evidence="7" id="KW-0067">ATP-binding</keyword>
<keyword evidence="5" id="KW-0547">Nucleotide-binding</keyword>
<keyword evidence="4" id="KW-0808">Transferase</keyword>
<dbReference type="AlphaFoldDB" id="A0A6C0M0G6"/>
<comment type="similarity">
    <text evidence="1">Belongs to the thymidine kinase family.</text>
</comment>
<evidence type="ECO:0000313" key="8">
    <source>
        <dbReference type="EMBL" id="QHU35788.1"/>
    </source>
</evidence>
<dbReference type="SUPFAM" id="SSF52540">
    <property type="entry name" value="P-loop containing nucleoside triphosphate hydrolases"/>
    <property type="match status" value="1"/>
</dbReference>
<dbReference type="GO" id="GO:0046104">
    <property type="term" value="P:thymidine metabolic process"/>
    <property type="evidence" value="ECO:0007669"/>
    <property type="project" value="TreeGrafter"/>
</dbReference>
<dbReference type="SUPFAM" id="SSF57716">
    <property type="entry name" value="Glucocorticoid receptor-like (DNA-binding domain)"/>
    <property type="match status" value="1"/>
</dbReference>
<sequence>MKLDKNGSIHLIIGPMFAGKSSHLIKTISSFRAIKIPLFIVKHCLDIRYNSEKIASHNQVLEDCNVVNKLIPLLENEDYKSSKVIIIDEAQFFKDLVIFVKYACDIDKKNIIVYGLNADYNRHPFQNIAEVQALSDDVKILKAYCCYCMDSTIANFSLRLDSSKEQIMVGTDDVYKPVCRKHYLEYNVFF</sequence>
<accession>A0A6C0M0G6</accession>
<dbReference type="PROSITE" id="PS00603">
    <property type="entry name" value="TK_CELLULAR_TYPE"/>
    <property type="match status" value="1"/>
</dbReference>
<dbReference type="GO" id="GO:0071897">
    <property type="term" value="P:DNA biosynthetic process"/>
    <property type="evidence" value="ECO:0007669"/>
    <property type="project" value="UniProtKB-KW"/>
</dbReference>
<dbReference type="PIRSF" id="PIRSF035805">
    <property type="entry name" value="TK_cell"/>
    <property type="match status" value="1"/>
</dbReference>
<dbReference type="EMBL" id="MN740612">
    <property type="protein sequence ID" value="QHU35788.1"/>
    <property type="molecule type" value="Genomic_DNA"/>
</dbReference>
<dbReference type="Gene3D" id="3.30.60.20">
    <property type="match status" value="1"/>
</dbReference>
<evidence type="ECO:0000256" key="2">
    <source>
        <dbReference type="ARBA" id="ARBA00012118"/>
    </source>
</evidence>
<keyword evidence="6" id="KW-0418">Kinase</keyword>
<dbReference type="GO" id="GO:0004797">
    <property type="term" value="F:thymidine kinase activity"/>
    <property type="evidence" value="ECO:0007669"/>
    <property type="project" value="UniProtKB-EC"/>
</dbReference>
<reference evidence="8" key="1">
    <citation type="journal article" date="2020" name="Nature">
        <title>Giant virus diversity and host interactions through global metagenomics.</title>
        <authorList>
            <person name="Schulz F."/>
            <person name="Roux S."/>
            <person name="Paez-Espino D."/>
            <person name="Jungbluth S."/>
            <person name="Walsh D.A."/>
            <person name="Denef V.J."/>
            <person name="McMahon K.D."/>
            <person name="Konstantinidis K.T."/>
            <person name="Eloe-Fadrosh E.A."/>
            <person name="Kyrpides N.C."/>
            <person name="Woyke T."/>
        </authorList>
    </citation>
    <scope>NUCLEOTIDE SEQUENCE</scope>
    <source>
        <strain evidence="8">GVMAG-S-1035085-51</strain>
    </source>
</reference>
<name>A0A6C0M0G6_9ZZZZ</name>
<dbReference type="Pfam" id="PF00265">
    <property type="entry name" value="TK"/>
    <property type="match status" value="1"/>
</dbReference>
<evidence type="ECO:0000256" key="1">
    <source>
        <dbReference type="ARBA" id="ARBA00007587"/>
    </source>
</evidence>
<keyword evidence="3" id="KW-0237">DNA synthesis</keyword>
<dbReference type="Gene3D" id="3.40.50.300">
    <property type="entry name" value="P-loop containing nucleotide triphosphate hydrolases"/>
    <property type="match status" value="1"/>
</dbReference>
<dbReference type="InterPro" id="IPR027417">
    <property type="entry name" value="P-loop_NTPase"/>
</dbReference>
<evidence type="ECO:0000256" key="3">
    <source>
        <dbReference type="ARBA" id="ARBA00022634"/>
    </source>
</evidence>
<proteinExistence type="inferred from homology"/>
<dbReference type="PANTHER" id="PTHR11441:SF0">
    <property type="entry name" value="THYMIDINE KINASE, CYTOSOLIC"/>
    <property type="match status" value="1"/>
</dbReference>
<dbReference type="InterPro" id="IPR020633">
    <property type="entry name" value="Thymidine_kinase_CS"/>
</dbReference>
<protein>
    <recommendedName>
        <fullName evidence="2">thymidine kinase</fullName>
        <ecNumber evidence="2">2.7.1.21</ecNumber>
    </recommendedName>
</protein>
<evidence type="ECO:0000256" key="4">
    <source>
        <dbReference type="ARBA" id="ARBA00022679"/>
    </source>
</evidence>
<dbReference type="PANTHER" id="PTHR11441">
    <property type="entry name" value="THYMIDINE KINASE"/>
    <property type="match status" value="1"/>
</dbReference>
<evidence type="ECO:0000256" key="5">
    <source>
        <dbReference type="ARBA" id="ARBA00022741"/>
    </source>
</evidence>
<dbReference type="EC" id="2.7.1.21" evidence="2"/>
<evidence type="ECO:0000256" key="7">
    <source>
        <dbReference type="ARBA" id="ARBA00022840"/>
    </source>
</evidence>
<dbReference type="InterPro" id="IPR001267">
    <property type="entry name" value="Thymidine_kinase"/>
</dbReference>
<organism evidence="8">
    <name type="scientific">viral metagenome</name>
    <dbReference type="NCBI Taxonomy" id="1070528"/>
    <lineage>
        <taxon>unclassified sequences</taxon>
        <taxon>metagenomes</taxon>
        <taxon>organismal metagenomes</taxon>
    </lineage>
</organism>
<evidence type="ECO:0000256" key="6">
    <source>
        <dbReference type="ARBA" id="ARBA00022777"/>
    </source>
</evidence>